<organism evidence="14 15">
    <name type="scientific">Muribaculum intestinale</name>
    <dbReference type="NCBI Taxonomy" id="1796646"/>
    <lineage>
        <taxon>Bacteria</taxon>
        <taxon>Pseudomonadati</taxon>
        <taxon>Bacteroidota</taxon>
        <taxon>Bacteroidia</taxon>
        <taxon>Bacteroidales</taxon>
        <taxon>Muribaculaceae</taxon>
        <taxon>Muribaculum</taxon>
    </lineage>
</organism>
<dbReference type="GO" id="GO:0009055">
    <property type="term" value="F:electron transfer activity"/>
    <property type="evidence" value="ECO:0007669"/>
    <property type="project" value="InterPro"/>
</dbReference>
<evidence type="ECO:0000256" key="5">
    <source>
        <dbReference type="ARBA" id="ARBA00022967"/>
    </source>
</evidence>
<keyword evidence="7 10" id="KW-0408">Iron</keyword>
<gene>
    <name evidence="10" type="primary">rnfB</name>
    <name evidence="14" type="ORF">A4V02_07820</name>
</gene>
<dbReference type="Gene3D" id="1.10.15.40">
    <property type="entry name" value="Electron transport complex subunit B, putative Fe-S cluster"/>
    <property type="match status" value="1"/>
</dbReference>
<evidence type="ECO:0000259" key="13">
    <source>
        <dbReference type="PROSITE" id="PS51656"/>
    </source>
</evidence>
<dbReference type="CDD" id="cd10549">
    <property type="entry name" value="MtMvhB_like"/>
    <property type="match status" value="1"/>
</dbReference>
<comment type="subcellular location">
    <subcellularLocation>
        <location evidence="10">Cell membrane</location>
    </subcellularLocation>
</comment>
<proteinExistence type="inferred from homology"/>
<feature type="binding site" evidence="10">
    <location>
        <position position="182"/>
    </location>
    <ligand>
        <name>[4Fe-4S] cluster</name>
        <dbReference type="ChEBI" id="CHEBI:49883"/>
        <label>2</label>
    </ligand>
</feature>
<keyword evidence="6 10" id="KW-0249">Electron transport</keyword>
<dbReference type="RefSeq" id="WP_068960949.1">
    <property type="nucleotide sequence ID" value="NZ_CAJTAP010000022.1"/>
</dbReference>
<keyword evidence="9 10" id="KW-0472">Membrane</keyword>
<name>A0A1B1SA20_9BACT</name>
<evidence type="ECO:0000256" key="9">
    <source>
        <dbReference type="ARBA" id="ARBA00023136"/>
    </source>
</evidence>
<evidence type="ECO:0000256" key="8">
    <source>
        <dbReference type="ARBA" id="ARBA00023014"/>
    </source>
</evidence>
<protein>
    <recommendedName>
        <fullName evidence="10">Ion-translocating oxidoreductase complex subunit B</fullName>
        <ecNumber evidence="10">7.-.-.-</ecNumber>
    </recommendedName>
    <alternativeName>
        <fullName evidence="10">Rnf electron transport complex subunit B</fullName>
    </alternativeName>
</protein>
<dbReference type="InterPro" id="IPR050395">
    <property type="entry name" value="4Fe4S_Ferredoxin_RnfB"/>
</dbReference>
<accession>A0A1B1SA20</accession>
<evidence type="ECO:0000256" key="6">
    <source>
        <dbReference type="ARBA" id="ARBA00022982"/>
    </source>
</evidence>
<evidence type="ECO:0000256" key="7">
    <source>
        <dbReference type="ARBA" id="ARBA00023004"/>
    </source>
</evidence>
<keyword evidence="1 10" id="KW-0813">Transport</keyword>
<feature type="binding site" evidence="10">
    <location>
        <position position="172"/>
    </location>
    <ligand>
        <name>[4Fe-4S] cluster</name>
        <dbReference type="ChEBI" id="CHEBI:49883"/>
        <label>3</label>
    </ligand>
</feature>
<dbReference type="InterPro" id="IPR017900">
    <property type="entry name" value="4Fe4S_Fe_S_CS"/>
</dbReference>
<dbReference type="PANTHER" id="PTHR43560">
    <property type="entry name" value="ION-TRANSLOCATING OXIDOREDUCTASE COMPLEX SUBUNIT B"/>
    <property type="match status" value="1"/>
</dbReference>
<feature type="domain" description="4Fe-4S ferredoxin-type" evidence="12">
    <location>
        <begin position="242"/>
        <end position="269"/>
    </location>
</feature>
<keyword evidence="4 10" id="KW-0677">Repeat</keyword>
<evidence type="ECO:0000256" key="11">
    <source>
        <dbReference type="SAM" id="Phobius"/>
    </source>
</evidence>
<dbReference type="SUPFAM" id="SSF54862">
    <property type="entry name" value="4Fe-4S ferredoxins"/>
    <property type="match status" value="1"/>
</dbReference>
<keyword evidence="11" id="KW-0812">Transmembrane</keyword>
<feature type="region of interest" description="Hydrophobic" evidence="10">
    <location>
        <begin position="1"/>
        <end position="25"/>
    </location>
</feature>
<dbReference type="PROSITE" id="PS51379">
    <property type="entry name" value="4FE4S_FER_2"/>
    <property type="match status" value="4"/>
</dbReference>
<feature type="domain" description="4Fe-4S" evidence="13">
    <location>
        <begin position="31"/>
        <end position="91"/>
    </location>
</feature>
<dbReference type="AlphaFoldDB" id="A0A1B1SA20"/>
<keyword evidence="10" id="KW-1003">Cell membrane</keyword>
<evidence type="ECO:0000256" key="1">
    <source>
        <dbReference type="ARBA" id="ARBA00022448"/>
    </source>
</evidence>
<feature type="transmembrane region" description="Helical" evidence="11">
    <location>
        <begin position="6"/>
        <end position="25"/>
    </location>
</feature>
<feature type="binding site" evidence="10">
    <location>
        <position position="48"/>
    </location>
    <ligand>
        <name>[4Fe-4S] cluster</name>
        <dbReference type="ChEBI" id="CHEBI:49883"/>
        <label>1</label>
    </ligand>
</feature>
<feature type="binding site" evidence="10">
    <location>
        <position position="137"/>
    </location>
    <ligand>
        <name>[4Fe-4S] cluster</name>
        <dbReference type="ChEBI" id="CHEBI:49883"/>
        <label>2</label>
    </ligand>
</feature>
<keyword evidence="15" id="KW-1185">Reference proteome</keyword>
<dbReference type="Gene3D" id="3.30.70.20">
    <property type="match status" value="2"/>
</dbReference>
<dbReference type="GO" id="GO:0005886">
    <property type="term" value="C:plasma membrane"/>
    <property type="evidence" value="ECO:0007669"/>
    <property type="project" value="UniProtKB-SubCell"/>
</dbReference>
<feature type="binding site" evidence="10">
    <location>
        <position position="175"/>
    </location>
    <ligand>
        <name>[4Fe-4S] cluster</name>
        <dbReference type="ChEBI" id="CHEBI:49883"/>
        <label>3</label>
    </ligand>
</feature>
<reference evidence="15" key="1">
    <citation type="submission" date="2016-04" db="EMBL/GenBank/DDBJ databases">
        <title>Complete Genome Sequences of Twelve Strains of a Stable Defined Moderately Diverse Mouse Microbiota 2 (sDMDMm2).</title>
        <authorList>
            <person name="Uchimura Y."/>
            <person name="Wyss M."/>
            <person name="Brugiroux S."/>
            <person name="Limenitakis J.P."/>
            <person name="Stecher B."/>
            <person name="McCoy K.D."/>
            <person name="Macpherson A.J."/>
        </authorList>
    </citation>
    <scope>NUCLEOTIDE SEQUENCE [LARGE SCALE GENOMIC DNA]</scope>
    <source>
        <strain evidence="15">YL27</strain>
    </source>
</reference>
<dbReference type="EMBL" id="CP015402">
    <property type="protein sequence ID" value="ANU63642.1"/>
    <property type="molecule type" value="Genomic_DNA"/>
</dbReference>
<dbReference type="GO" id="GO:0051539">
    <property type="term" value="F:4 iron, 4 sulfur cluster binding"/>
    <property type="evidence" value="ECO:0007669"/>
    <property type="project" value="UniProtKB-UniRule"/>
</dbReference>
<feature type="binding site" evidence="10">
    <location>
        <position position="56"/>
    </location>
    <ligand>
        <name>[4Fe-4S] cluster</name>
        <dbReference type="ChEBI" id="CHEBI:49883"/>
        <label>1</label>
    </ligand>
</feature>
<feature type="domain" description="4Fe-4S ferredoxin-type" evidence="12">
    <location>
        <begin position="209"/>
        <end position="240"/>
    </location>
</feature>
<dbReference type="GO" id="GO:0046872">
    <property type="term" value="F:metal ion binding"/>
    <property type="evidence" value="ECO:0007669"/>
    <property type="project" value="UniProtKB-KW"/>
</dbReference>
<feature type="binding site" evidence="10">
    <location>
        <position position="178"/>
    </location>
    <ligand>
        <name>[4Fe-4S] cluster</name>
        <dbReference type="ChEBI" id="CHEBI:49883"/>
        <label>3</label>
    </ligand>
</feature>
<dbReference type="InterPro" id="IPR017896">
    <property type="entry name" value="4Fe4S_Fe-S-bd"/>
</dbReference>
<dbReference type="STRING" id="1796646.A4V02_07820"/>
<dbReference type="KEGG" id="pary:A4V02_07820"/>
<evidence type="ECO:0000313" key="15">
    <source>
        <dbReference type="Proteomes" id="UP000186351"/>
    </source>
</evidence>
<comment type="subunit">
    <text evidence="10">The complex is composed of six subunits: RnfA, RnfB, RnfC, RnfD, RnfE and RnfG.</text>
</comment>
<dbReference type="PROSITE" id="PS51656">
    <property type="entry name" value="4FE4S"/>
    <property type="match status" value="1"/>
</dbReference>
<dbReference type="InterPro" id="IPR010207">
    <property type="entry name" value="Elect_transpt_cplx_RnfB/RsxB"/>
</dbReference>
<evidence type="ECO:0000313" key="14">
    <source>
        <dbReference type="EMBL" id="ANU63642.1"/>
    </source>
</evidence>
<feature type="binding site" evidence="10">
    <location>
        <position position="74"/>
    </location>
    <ligand>
        <name>[4Fe-4S] cluster</name>
        <dbReference type="ChEBI" id="CHEBI:49883"/>
        <label>1</label>
    </ligand>
</feature>
<dbReference type="EC" id="7.-.-.-" evidence="10"/>
<feature type="binding site" evidence="10">
    <location>
        <position position="51"/>
    </location>
    <ligand>
        <name>[4Fe-4S] cluster</name>
        <dbReference type="ChEBI" id="CHEBI:49883"/>
        <label>1</label>
    </ligand>
</feature>
<feature type="binding site" evidence="10">
    <location>
        <position position="144"/>
    </location>
    <ligand>
        <name>[4Fe-4S] cluster</name>
        <dbReference type="ChEBI" id="CHEBI:49883"/>
        <label>2</label>
    </ligand>
</feature>
<keyword evidence="11" id="KW-1133">Transmembrane helix</keyword>
<accession>A0A1Z2XIL2</accession>
<evidence type="ECO:0000256" key="3">
    <source>
        <dbReference type="ARBA" id="ARBA00022723"/>
    </source>
</evidence>
<comment type="cofactor">
    <cofactor evidence="10">
        <name>[4Fe-4S] cluster</name>
        <dbReference type="ChEBI" id="CHEBI:49883"/>
    </cofactor>
    <text evidence="10">Binds 3 [4Fe-4S] clusters.</text>
</comment>
<sequence length="301" mass="31674">MSIISAIIVLGGIGLLSAAILYVVSKRFYVKEDPRIALVEELLPGANCGSCGRSGCHDFACTCATAASLDNLVCPGAGEEAMKKIADIVGLAPNIAKPQVAVLKCYGTCENRPMTASYDGPASCAMLHTTGSGTTSCPFGCLGCGDCVKACRFGAMYMDPVTGLPVIDPEKCTGCGACSKVCPRHIIELRDKWPRGMRVWVACSNREKGAVARKECNAACIGCGKCMKACPHDAVSVTDNLAYIDFTKCKLCRKCVLACPTSAIHDAGFPISAADMAAIAERKRKEAEAKKAKESNVEPKD</sequence>
<evidence type="ECO:0000256" key="4">
    <source>
        <dbReference type="ARBA" id="ARBA00022737"/>
    </source>
</evidence>
<feature type="binding site" evidence="10">
    <location>
        <position position="141"/>
    </location>
    <ligand>
        <name>[4Fe-4S] cluster</name>
        <dbReference type="ChEBI" id="CHEBI:49883"/>
        <label>2</label>
    </ligand>
</feature>
<dbReference type="OrthoDB" id="9789936at2"/>
<dbReference type="PANTHER" id="PTHR43560:SF1">
    <property type="entry name" value="ION-TRANSLOCATING OXIDOREDUCTASE COMPLEX SUBUNIT B"/>
    <property type="match status" value="1"/>
</dbReference>
<dbReference type="GeneID" id="65536763"/>
<keyword evidence="3 10" id="KW-0479">Metal-binding</keyword>
<feature type="binding site" evidence="10">
    <location>
        <position position="151"/>
    </location>
    <ligand>
        <name>[4Fe-4S] cluster</name>
        <dbReference type="ChEBI" id="CHEBI:49883"/>
        <label>3</label>
    </ligand>
</feature>
<dbReference type="PROSITE" id="PS00198">
    <property type="entry name" value="4FE4S_FER_1"/>
    <property type="match status" value="2"/>
</dbReference>
<comment type="function">
    <text evidence="10">Part of a membrane-bound complex that couples electron transfer with translocation of ions across the membrane.</text>
</comment>
<keyword evidence="5 10" id="KW-1278">Translocase</keyword>
<evidence type="ECO:0000256" key="10">
    <source>
        <dbReference type="HAMAP-Rule" id="MF_00463"/>
    </source>
</evidence>
<comment type="similarity">
    <text evidence="10">Belongs to the 4Fe4S bacterial-type ferredoxin family. RnfB subfamily.</text>
</comment>
<dbReference type="GO" id="GO:0022900">
    <property type="term" value="P:electron transport chain"/>
    <property type="evidence" value="ECO:0007669"/>
    <property type="project" value="UniProtKB-UniRule"/>
</dbReference>
<feature type="binding site" evidence="10">
    <location>
        <position position="147"/>
    </location>
    <ligand>
        <name>[4Fe-4S] cluster</name>
        <dbReference type="ChEBI" id="CHEBI:49883"/>
        <label>2</label>
    </ligand>
</feature>
<evidence type="ECO:0000259" key="12">
    <source>
        <dbReference type="PROSITE" id="PS51379"/>
    </source>
</evidence>
<dbReference type="Pfam" id="PF12838">
    <property type="entry name" value="Fer4_7"/>
    <property type="match status" value="2"/>
</dbReference>
<dbReference type="InterPro" id="IPR007202">
    <property type="entry name" value="4Fe-4S_dom"/>
</dbReference>
<evidence type="ECO:0000256" key="2">
    <source>
        <dbReference type="ARBA" id="ARBA00022485"/>
    </source>
</evidence>
<feature type="domain" description="4Fe-4S ferredoxin-type" evidence="12">
    <location>
        <begin position="131"/>
        <end position="161"/>
    </location>
</feature>
<dbReference type="Proteomes" id="UP000186351">
    <property type="component" value="Chromosome"/>
</dbReference>
<keyword evidence="8 10" id="KW-0411">Iron-sulfur</keyword>
<dbReference type="HAMAP" id="MF_00463">
    <property type="entry name" value="RsxB_RnfB"/>
    <property type="match status" value="1"/>
</dbReference>
<keyword evidence="2 10" id="KW-0004">4Fe-4S</keyword>
<feature type="domain" description="4Fe-4S ferredoxin-type" evidence="12">
    <location>
        <begin position="163"/>
        <end position="192"/>
    </location>
</feature>